<keyword evidence="8" id="KW-0456">Lyase</keyword>
<evidence type="ECO:0000313" key="12">
    <source>
        <dbReference type="EMBL" id="GFU37679.1"/>
    </source>
</evidence>
<gene>
    <name evidence="12" type="primary">hmces</name>
    <name evidence="12" type="ORF">NPIL_380631</name>
</gene>
<keyword evidence="5" id="KW-0378">Hydrolase</keyword>
<dbReference type="Pfam" id="PF02586">
    <property type="entry name" value="SRAP"/>
    <property type="match status" value="1"/>
</dbReference>
<evidence type="ECO:0000256" key="3">
    <source>
        <dbReference type="ARBA" id="ARBA00022670"/>
    </source>
</evidence>
<dbReference type="Proteomes" id="UP000887013">
    <property type="component" value="Unassembled WGS sequence"/>
</dbReference>
<dbReference type="GO" id="GO:0003697">
    <property type="term" value="F:single-stranded DNA binding"/>
    <property type="evidence" value="ECO:0007669"/>
    <property type="project" value="InterPro"/>
</dbReference>
<evidence type="ECO:0000256" key="8">
    <source>
        <dbReference type="ARBA" id="ARBA00023239"/>
    </source>
</evidence>
<dbReference type="Gene3D" id="3.90.1680.10">
    <property type="entry name" value="SOS response associated peptidase-like"/>
    <property type="match status" value="1"/>
</dbReference>
<dbReference type="AlphaFoldDB" id="A0A8X6UPS3"/>
<comment type="similarity">
    <text evidence="1">Belongs to the SOS response-associated peptidase family.</text>
</comment>
<dbReference type="GO" id="GO:0008233">
    <property type="term" value="F:peptidase activity"/>
    <property type="evidence" value="ECO:0007669"/>
    <property type="project" value="UniProtKB-KW"/>
</dbReference>
<dbReference type="GO" id="GO:0106300">
    <property type="term" value="P:protein-DNA covalent cross-linking repair"/>
    <property type="evidence" value="ECO:0007669"/>
    <property type="project" value="InterPro"/>
</dbReference>
<keyword evidence="3" id="KW-0645">Protease</keyword>
<evidence type="ECO:0000256" key="5">
    <source>
        <dbReference type="ARBA" id="ARBA00022801"/>
    </source>
</evidence>
<accession>A0A8X6UPS3</accession>
<dbReference type="GO" id="GO:0006508">
    <property type="term" value="P:proteolysis"/>
    <property type="evidence" value="ECO:0007669"/>
    <property type="project" value="UniProtKB-KW"/>
</dbReference>
<sequence>MEESILDEAETNSSTCICIITSTVVVSHCNLQFYEWKEVGYKKKQPYFIYFPQEEGEDVFTKSCDSYIDDIEWKGPKLLTMAGLFDVWKSPMKETYYTYSVITMDSSKTMSFVHSRMPAILNGVDEVSMWLDTQRVPTKEALSMLKPIEDLQMHPVSTIVSNSRNNSIDCIKPFKETEKKIKNTGLTAWLMKKNPKEPAAKRFKPDT</sequence>
<keyword evidence="6" id="KW-0190">Covalent protein-DNA linkage</keyword>
<proteinExistence type="inferred from homology"/>
<organism evidence="12 13">
    <name type="scientific">Nephila pilipes</name>
    <name type="common">Giant wood spider</name>
    <name type="synonym">Nephila maculata</name>
    <dbReference type="NCBI Taxonomy" id="299642"/>
    <lineage>
        <taxon>Eukaryota</taxon>
        <taxon>Metazoa</taxon>
        <taxon>Ecdysozoa</taxon>
        <taxon>Arthropoda</taxon>
        <taxon>Chelicerata</taxon>
        <taxon>Arachnida</taxon>
        <taxon>Araneae</taxon>
        <taxon>Araneomorphae</taxon>
        <taxon>Entelegynae</taxon>
        <taxon>Araneoidea</taxon>
        <taxon>Nephilidae</taxon>
        <taxon>Nephila</taxon>
    </lineage>
</organism>
<keyword evidence="7" id="KW-0238">DNA-binding</keyword>
<reference evidence="12" key="1">
    <citation type="submission" date="2020-08" db="EMBL/GenBank/DDBJ databases">
        <title>Multicomponent nature underlies the extraordinary mechanical properties of spider dragline silk.</title>
        <authorList>
            <person name="Kono N."/>
            <person name="Nakamura H."/>
            <person name="Mori M."/>
            <person name="Yoshida Y."/>
            <person name="Ohtoshi R."/>
            <person name="Malay A.D."/>
            <person name="Moran D.A.P."/>
            <person name="Tomita M."/>
            <person name="Numata K."/>
            <person name="Arakawa K."/>
        </authorList>
    </citation>
    <scope>NUCLEOTIDE SEQUENCE</scope>
</reference>
<keyword evidence="4" id="KW-0227">DNA damage</keyword>
<name>A0A8X6UPS3_NEPPI</name>
<dbReference type="EMBL" id="BMAW01034984">
    <property type="protein sequence ID" value="GFU37679.1"/>
    <property type="molecule type" value="Genomic_DNA"/>
</dbReference>
<evidence type="ECO:0000256" key="10">
    <source>
        <dbReference type="ARBA" id="ARBA00030898"/>
    </source>
</evidence>
<protein>
    <recommendedName>
        <fullName evidence="2">Abasic site processing protein HMCES</fullName>
    </recommendedName>
    <alternativeName>
        <fullName evidence="9">Embryonic stem cell-specific 5-hydroxymethylcytosine-binding protein</fullName>
    </alternativeName>
    <alternativeName>
        <fullName evidence="10">Peptidase HMCES</fullName>
    </alternativeName>
    <alternativeName>
        <fullName evidence="11">SRAP domain-containing protein 1</fullName>
    </alternativeName>
</protein>
<comment type="caution">
    <text evidence="12">The sequence shown here is derived from an EMBL/GenBank/DDBJ whole genome shotgun (WGS) entry which is preliminary data.</text>
</comment>
<evidence type="ECO:0000313" key="13">
    <source>
        <dbReference type="Proteomes" id="UP000887013"/>
    </source>
</evidence>
<dbReference type="OrthoDB" id="2111841at2759"/>
<dbReference type="SUPFAM" id="SSF143081">
    <property type="entry name" value="BB1717-like"/>
    <property type="match status" value="1"/>
</dbReference>
<evidence type="ECO:0000256" key="11">
    <source>
        <dbReference type="ARBA" id="ARBA00031130"/>
    </source>
</evidence>
<dbReference type="InterPro" id="IPR036590">
    <property type="entry name" value="SRAP-like"/>
</dbReference>
<dbReference type="InterPro" id="IPR003738">
    <property type="entry name" value="SRAP"/>
</dbReference>
<evidence type="ECO:0000256" key="6">
    <source>
        <dbReference type="ARBA" id="ARBA00023124"/>
    </source>
</evidence>
<keyword evidence="13" id="KW-1185">Reference proteome</keyword>
<evidence type="ECO:0000256" key="9">
    <source>
        <dbReference type="ARBA" id="ARBA00030390"/>
    </source>
</evidence>
<dbReference type="GO" id="GO:0016829">
    <property type="term" value="F:lyase activity"/>
    <property type="evidence" value="ECO:0007669"/>
    <property type="project" value="UniProtKB-KW"/>
</dbReference>
<dbReference type="PANTHER" id="PTHR13604:SF0">
    <property type="entry name" value="ABASIC SITE PROCESSING PROTEIN HMCES"/>
    <property type="match status" value="1"/>
</dbReference>
<evidence type="ECO:0000256" key="7">
    <source>
        <dbReference type="ARBA" id="ARBA00023125"/>
    </source>
</evidence>
<evidence type="ECO:0000256" key="4">
    <source>
        <dbReference type="ARBA" id="ARBA00022763"/>
    </source>
</evidence>
<evidence type="ECO:0000256" key="1">
    <source>
        <dbReference type="ARBA" id="ARBA00008136"/>
    </source>
</evidence>
<evidence type="ECO:0000256" key="2">
    <source>
        <dbReference type="ARBA" id="ARBA00015888"/>
    </source>
</evidence>
<dbReference type="PANTHER" id="PTHR13604">
    <property type="entry name" value="DC12-RELATED"/>
    <property type="match status" value="1"/>
</dbReference>